<evidence type="ECO:0008006" key="4">
    <source>
        <dbReference type="Google" id="ProtNLM"/>
    </source>
</evidence>
<dbReference type="PANTHER" id="PTHR18964">
    <property type="entry name" value="ROK (REPRESSOR, ORF, KINASE) FAMILY"/>
    <property type="match status" value="1"/>
</dbReference>
<name>A0A0R1RWU4_9LACO</name>
<dbReference type="OrthoDB" id="9795247at2"/>
<dbReference type="CDD" id="cd24068">
    <property type="entry name" value="ASKHA_NBD_ROK_FnNanK-like"/>
    <property type="match status" value="1"/>
</dbReference>
<protein>
    <recommendedName>
        <fullName evidence="4">ROK family protein</fullName>
    </recommendedName>
</protein>
<evidence type="ECO:0000313" key="3">
    <source>
        <dbReference type="Proteomes" id="UP000051264"/>
    </source>
</evidence>
<sequence>MQTGPYYIAYDVGGTSIKYGLIDLNKQLTFLGKLDTFHNAHQAILNQIIQKTSALCETHQIIGIGISTAGIVDRQAGKISYAGPTIPNYQGTELKQILTNQFNLPVYVENDVNAALLGEKLIGAAQDLDNVYCVALGTGIGGAYLLNGQLQDGGFSHANSIGYLLYDPQTKTNYEQRASTLTLEKQLHEQLGFSVPDAFKESQNGNSAVLTIIQQWADSVAQGLAQIILTVDPAVLIIGGGVSQQGNYLIQLLNNATQSYLPPNFYQTKLIVAQNFNDAALFGAVYRFFN</sequence>
<dbReference type="Proteomes" id="UP000051264">
    <property type="component" value="Unassembled WGS sequence"/>
</dbReference>
<comment type="caution">
    <text evidence="2">The sequence shown here is derived from an EMBL/GenBank/DDBJ whole genome shotgun (WGS) entry which is preliminary data.</text>
</comment>
<gene>
    <name evidence="2" type="ORF">FC69_GL001282</name>
</gene>
<dbReference type="InterPro" id="IPR000600">
    <property type="entry name" value="ROK"/>
</dbReference>
<dbReference type="RefSeq" id="WP_025082970.1">
    <property type="nucleotide sequence ID" value="NZ_AZEX01000035.1"/>
</dbReference>
<accession>A0A0R1RWU4</accession>
<dbReference type="AlphaFoldDB" id="A0A0R1RWU4"/>
<comment type="similarity">
    <text evidence="1">Belongs to the ROK (NagC/XylR) family.</text>
</comment>
<dbReference type="Gene3D" id="3.30.420.40">
    <property type="match status" value="2"/>
</dbReference>
<dbReference type="eggNOG" id="COG1940">
    <property type="taxonomic scope" value="Bacteria"/>
</dbReference>
<dbReference type="Pfam" id="PF00480">
    <property type="entry name" value="ROK"/>
    <property type="match status" value="1"/>
</dbReference>
<dbReference type="SUPFAM" id="SSF53067">
    <property type="entry name" value="Actin-like ATPase domain"/>
    <property type="match status" value="1"/>
</dbReference>
<organism evidence="2 3">
    <name type="scientific">Latilactobacillus fuchuensis DSM 14340 = JCM 11249</name>
    <dbReference type="NCBI Taxonomy" id="1423747"/>
    <lineage>
        <taxon>Bacteria</taxon>
        <taxon>Bacillati</taxon>
        <taxon>Bacillota</taxon>
        <taxon>Bacilli</taxon>
        <taxon>Lactobacillales</taxon>
        <taxon>Lactobacillaceae</taxon>
        <taxon>Latilactobacillus</taxon>
    </lineage>
</organism>
<evidence type="ECO:0000256" key="1">
    <source>
        <dbReference type="ARBA" id="ARBA00006479"/>
    </source>
</evidence>
<dbReference type="EMBL" id="AZEX01000035">
    <property type="protein sequence ID" value="KRL60846.1"/>
    <property type="molecule type" value="Genomic_DNA"/>
</dbReference>
<proteinExistence type="inferred from homology"/>
<reference evidence="2 3" key="1">
    <citation type="journal article" date="2015" name="Genome Announc.">
        <title>Expanding the biotechnology potential of lactobacilli through comparative genomics of 213 strains and associated genera.</title>
        <authorList>
            <person name="Sun Z."/>
            <person name="Harris H.M."/>
            <person name="McCann A."/>
            <person name="Guo C."/>
            <person name="Argimon S."/>
            <person name="Zhang W."/>
            <person name="Yang X."/>
            <person name="Jeffery I.B."/>
            <person name="Cooney J.C."/>
            <person name="Kagawa T.F."/>
            <person name="Liu W."/>
            <person name="Song Y."/>
            <person name="Salvetti E."/>
            <person name="Wrobel A."/>
            <person name="Rasinkangas P."/>
            <person name="Parkhill J."/>
            <person name="Rea M.C."/>
            <person name="O'Sullivan O."/>
            <person name="Ritari J."/>
            <person name="Douillard F.P."/>
            <person name="Paul Ross R."/>
            <person name="Yang R."/>
            <person name="Briner A.E."/>
            <person name="Felis G.E."/>
            <person name="de Vos W.M."/>
            <person name="Barrangou R."/>
            <person name="Klaenhammer T.R."/>
            <person name="Caufield P.W."/>
            <person name="Cui Y."/>
            <person name="Zhang H."/>
            <person name="O'Toole P.W."/>
        </authorList>
    </citation>
    <scope>NUCLEOTIDE SEQUENCE [LARGE SCALE GENOMIC DNA]</scope>
    <source>
        <strain evidence="2 3">DSM 14340</strain>
    </source>
</reference>
<dbReference type="PATRIC" id="fig|1423747.3.peg.1308"/>
<dbReference type="STRING" id="1423747.FC69_GL001282"/>
<dbReference type="PANTHER" id="PTHR18964:SF165">
    <property type="entry name" value="BETA-GLUCOSIDE KINASE"/>
    <property type="match status" value="1"/>
</dbReference>
<evidence type="ECO:0000313" key="2">
    <source>
        <dbReference type="EMBL" id="KRL60846.1"/>
    </source>
</evidence>
<dbReference type="InterPro" id="IPR043129">
    <property type="entry name" value="ATPase_NBD"/>
</dbReference>